<evidence type="ECO:0000313" key="2">
    <source>
        <dbReference type="Proteomes" id="UP000018888"/>
    </source>
</evidence>
<gene>
    <name evidence="1" type="ORF">GLOIN_2v1640555</name>
</gene>
<accession>A0A2P4PRQ2</accession>
<proteinExistence type="predicted"/>
<sequence>MFQYFNKMMININRTYYDKHFREILNYAPLEVITTQYIFQFLKAHSTNRILPTMCLLKIILSSLKREMNL</sequence>
<reference evidence="1 2" key="1">
    <citation type="journal article" date="2013" name="Proc. Natl. Acad. Sci. U.S.A.">
        <title>Genome of an arbuscular mycorrhizal fungus provides insight into the oldest plant symbiosis.</title>
        <authorList>
            <person name="Tisserant E."/>
            <person name="Malbreil M."/>
            <person name="Kuo A."/>
            <person name="Kohler A."/>
            <person name="Symeonidi A."/>
            <person name="Balestrini R."/>
            <person name="Charron P."/>
            <person name="Duensing N."/>
            <person name="Frei Dit Frey N."/>
            <person name="Gianinazzi-Pearson V."/>
            <person name="Gilbert L.B."/>
            <person name="Handa Y."/>
            <person name="Herr J.R."/>
            <person name="Hijri M."/>
            <person name="Koul R."/>
            <person name="Kawaguchi M."/>
            <person name="Krajinski F."/>
            <person name="Lammers P.J."/>
            <person name="Masclaux F.G."/>
            <person name="Murat C."/>
            <person name="Morin E."/>
            <person name="Ndikumana S."/>
            <person name="Pagni M."/>
            <person name="Petitpierre D."/>
            <person name="Requena N."/>
            <person name="Rosikiewicz P."/>
            <person name="Riley R."/>
            <person name="Saito K."/>
            <person name="San Clemente H."/>
            <person name="Shapiro H."/>
            <person name="van Tuinen D."/>
            <person name="Becard G."/>
            <person name="Bonfante P."/>
            <person name="Paszkowski U."/>
            <person name="Shachar-Hill Y.Y."/>
            <person name="Tuskan G.A."/>
            <person name="Young P.W."/>
            <person name="Sanders I.R."/>
            <person name="Henrissat B."/>
            <person name="Rensing S.A."/>
            <person name="Grigoriev I.V."/>
            <person name="Corradi N."/>
            <person name="Roux C."/>
            <person name="Martin F."/>
        </authorList>
    </citation>
    <scope>NUCLEOTIDE SEQUENCE [LARGE SCALE GENOMIC DNA]</scope>
    <source>
        <strain evidence="1 2">DAOM 197198</strain>
    </source>
</reference>
<organism evidence="1 2">
    <name type="scientific">Rhizophagus irregularis (strain DAOM 181602 / DAOM 197198 / MUCL 43194)</name>
    <name type="common">Arbuscular mycorrhizal fungus</name>
    <name type="synonym">Glomus intraradices</name>
    <dbReference type="NCBI Taxonomy" id="747089"/>
    <lineage>
        <taxon>Eukaryota</taxon>
        <taxon>Fungi</taxon>
        <taxon>Fungi incertae sedis</taxon>
        <taxon>Mucoromycota</taxon>
        <taxon>Glomeromycotina</taxon>
        <taxon>Glomeromycetes</taxon>
        <taxon>Glomerales</taxon>
        <taxon>Glomeraceae</taxon>
        <taxon>Rhizophagus</taxon>
    </lineage>
</organism>
<dbReference type="Proteomes" id="UP000018888">
    <property type="component" value="Unassembled WGS sequence"/>
</dbReference>
<reference evidence="1 2" key="2">
    <citation type="journal article" date="2018" name="New Phytol.">
        <title>High intraspecific genome diversity in the model arbuscular mycorrhizal symbiont Rhizophagus irregularis.</title>
        <authorList>
            <person name="Chen E.C.H."/>
            <person name="Morin E."/>
            <person name="Beaudet D."/>
            <person name="Noel J."/>
            <person name="Yildirir G."/>
            <person name="Ndikumana S."/>
            <person name="Charron P."/>
            <person name="St-Onge C."/>
            <person name="Giorgi J."/>
            <person name="Kruger M."/>
            <person name="Marton T."/>
            <person name="Ropars J."/>
            <person name="Grigoriev I.V."/>
            <person name="Hainaut M."/>
            <person name="Henrissat B."/>
            <person name="Roux C."/>
            <person name="Martin F."/>
            <person name="Corradi N."/>
        </authorList>
    </citation>
    <scope>NUCLEOTIDE SEQUENCE [LARGE SCALE GENOMIC DNA]</scope>
    <source>
        <strain evidence="1 2">DAOM 197198</strain>
    </source>
</reference>
<keyword evidence="2" id="KW-1185">Reference proteome</keyword>
<protein>
    <submittedName>
        <fullName evidence="1">Uncharacterized protein</fullName>
    </submittedName>
</protein>
<dbReference type="AlphaFoldDB" id="A0A2P4PRQ2"/>
<name>A0A2P4PRQ2_RHIID</name>
<evidence type="ECO:0000313" key="1">
    <source>
        <dbReference type="EMBL" id="POG68057.1"/>
    </source>
</evidence>
<comment type="caution">
    <text evidence="1">The sequence shown here is derived from an EMBL/GenBank/DDBJ whole genome shotgun (WGS) entry which is preliminary data.</text>
</comment>
<dbReference type="EMBL" id="AUPC02000159">
    <property type="protein sequence ID" value="POG68057.1"/>
    <property type="molecule type" value="Genomic_DNA"/>
</dbReference>